<feature type="non-terminal residue" evidence="3">
    <location>
        <position position="612"/>
    </location>
</feature>
<dbReference type="Proteomes" id="UP001497623">
    <property type="component" value="Unassembled WGS sequence"/>
</dbReference>
<feature type="compositionally biased region" description="Basic and acidic residues" evidence="1">
    <location>
        <begin position="130"/>
        <end position="141"/>
    </location>
</feature>
<reference evidence="3 4" key="1">
    <citation type="submission" date="2024-05" db="EMBL/GenBank/DDBJ databases">
        <authorList>
            <person name="Wallberg A."/>
        </authorList>
    </citation>
    <scope>NUCLEOTIDE SEQUENCE [LARGE SCALE GENOMIC DNA]</scope>
</reference>
<comment type="caution">
    <text evidence="3">The sequence shown here is derived from an EMBL/GenBank/DDBJ whole genome shotgun (WGS) entry which is preliminary data.</text>
</comment>
<sequence>MHKTAPQSLVGRSISLNEIPMEAKCHDHMHKTAPQSLVGRSTSLNEIPTETECHDHMHKTALQCPAGRSISLNIIPMETECDKHRHDTAPQSQVGRIKALVEMASATEILGSLKKSSQRTGTRKTSFHNETSEIECHDPKNKSASRISIVRKASAHKITSGTGLHDHIKDNKPQNIIKMKSSMDKIKPAKDCHDIKIEIEPQNTIKMKSSIYKITPAKDCHDIKESIELQNEIQMKSSIDRITSTKDCKNPKIDTELQVIIGRNKEIDKMISITNCHDSIKEAPLFGPFIPENTAMPYRRKTWPICLQISEQASLQQIMPHKVIADGNTDKLSSRIKIFFIKMKDSVKEFLEKRRDQIKMSLLEVKKYIEPLIQKRKEQLKQFILQVKQTVAPIVPLIPVIMSVVALILTLSDVGTDAAFAYRVCTTPCGCQYAKGACRTPRDICGDATIHGISVNDYCWGGFLNRTDEATCKKKEDWEIPATCRCSWDDEDGTCDAILGGRCQIMGADGTDGWDYCRNNRSKSDCQDLPEWPHPDYNNVQIRHPHWCASSIGFILGPSMIINMVLLVSLLYKLSYKRYFLSAGYSSIANVDVLIVSLSLTSMAVLQMLPYM</sequence>
<protein>
    <submittedName>
        <fullName evidence="3">Uncharacterized protein</fullName>
    </submittedName>
</protein>
<gene>
    <name evidence="3" type="ORF">MNOR_LOCUS28641</name>
</gene>
<dbReference type="EMBL" id="CAXKWB010031953">
    <property type="protein sequence ID" value="CAL4140600.1"/>
    <property type="molecule type" value="Genomic_DNA"/>
</dbReference>
<organism evidence="3 4">
    <name type="scientific">Meganyctiphanes norvegica</name>
    <name type="common">Northern krill</name>
    <name type="synonym">Thysanopoda norvegica</name>
    <dbReference type="NCBI Taxonomy" id="48144"/>
    <lineage>
        <taxon>Eukaryota</taxon>
        <taxon>Metazoa</taxon>
        <taxon>Ecdysozoa</taxon>
        <taxon>Arthropoda</taxon>
        <taxon>Crustacea</taxon>
        <taxon>Multicrustacea</taxon>
        <taxon>Malacostraca</taxon>
        <taxon>Eumalacostraca</taxon>
        <taxon>Eucarida</taxon>
        <taxon>Euphausiacea</taxon>
        <taxon>Euphausiidae</taxon>
        <taxon>Meganyctiphanes</taxon>
    </lineage>
</organism>
<evidence type="ECO:0000256" key="2">
    <source>
        <dbReference type="SAM" id="Phobius"/>
    </source>
</evidence>
<keyword evidence="2" id="KW-0472">Membrane</keyword>
<dbReference type="AlphaFoldDB" id="A0AAV2RRV8"/>
<name>A0AAV2RRV8_MEGNR</name>
<proteinExistence type="predicted"/>
<evidence type="ECO:0000313" key="3">
    <source>
        <dbReference type="EMBL" id="CAL4140600.1"/>
    </source>
</evidence>
<keyword evidence="4" id="KW-1185">Reference proteome</keyword>
<evidence type="ECO:0000313" key="4">
    <source>
        <dbReference type="Proteomes" id="UP001497623"/>
    </source>
</evidence>
<feature type="region of interest" description="Disordered" evidence="1">
    <location>
        <begin position="112"/>
        <end position="143"/>
    </location>
</feature>
<feature type="transmembrane region" description="Helical" evidence="2">
    <location>
        <begin position="552"/>
        <end position="572"/>
    </location>
</feature>
<keyword evidence="2" id="KW-0812">Transmembrane</keyword>
<feature type="transmembrane region" description="Helical" evidence="2">
    <location>
        <begin position="584"/>
        <end position="609"/>
    </location>
</feature>
<accession>A0AAV2RRV8</accession>
<keyword evidence="2" id="KW-1133">Transmembrane helix</keyword>
<evidence type="ECO:0000256" key="1">
    <source>
        <dbReference type="SAM" id="MobiDB-lite"/>
    </source>
</evidence>